<dbReference type="Proteomes" id="UP000486903">
    <property type="component" value="Unassembled WGS sequence"/>
</dbReference>
<gene>
    <name evidence="1" type="ORF">FDG31_04805</name>
</gene>
<dbReference type="RefSeq" id="WP_003371689.1">
    <property type="nucleotide sequence ID" value="NZ_JACBBA010000002.1"/>
</dbReference>
<evidence type="ECO:0000313" key="1">
    <source>
        <dbReference type="EMBL" id="NFV25491.1"/>
    </source>
</evidence>
<dbReference type="PANTHER" id="PTHR43155:SF2">
    <property type="entry name" value="CYCLIC DI-GMP PHOSPHODIESTERASE PA4108"/>
    <property type="match status" value="1"/>
</dbReference>
<sequence>MIFVPYYELKAGMKLSSNINLGNNKKSKAFLLKKGMILTNENIKKIINFNVLGAYINDGRKNLILDDNLRRKSVAAIKNIFDMCENKHRIIEESTIKEIEDISIKLVNNMCKNEKTSIGIADLQSYDVNTYLHSLSVTVISIAIGSALHLSKKKLCDLGICGLLHDIGKVKIPIEIIDKPSKLTEEEFDIVKTHAVLGGDYIESSKHINNDIYLGIISHHEKFDGTGYPNRLEKEDIPLFGRIIAVADVYDALTGNRPYRNPIKPLEAIEYIMAGVGKSFDYNVVKAFLKKIEPYPIGSYVKLSDKRNAKVIGDNITNPLRPIIKMLQENGKEGEIIDLQNDLNARNIIILDINYNYLIKK</sequence>
<comment type="caution">
    <text evidence="1">The sequence shown here is derived from an EMBL/GenBank/DDBJ whole genome shotgun (WGS) entry which is preliminary data.</text>
</comment>
<dbReference type="AlphaFoldDB" id="A0A6B4JLJ1"/>
<dbReference type="InterPro" id="IPR037522">
    <property type="entry name" value="HD_GYP_dom"/>
</dbReference>
<reference evidence="1 2" key="1">
    <citation type="submission" date="2019-04" db="EMBL/GenBank/DDBJ databases">
        <title>Genome sequencing of Clostridium botulinum Groups I-IV and Clostridium butyricum.</title>
        <authorList>
            <person name="Brunt J."/>
            <person name="Van Vliet A.H.M."/>
            <person name="Stringer S.C."/>
            <person name="Carter A.T."/>
            <person name="Peck M.W."/>
        </authorList>
    </citation>
    <scope>NUCLEOTIDE SEQUENCE [LARGE SCALE GENOMIC DNA]</scope>
    <source>
        <strain evidence="1 2">BL81</strain>
    </source>
</reference>
<dbReference type="PROSITE" id="PS51832">
    <property type="entry name" value="HD_GYP"/>
    <property type="match status" value="1"/>
</dbReference>
<accession>A0A6B4JLJ1</accession>
<dbReference type="Pfam" id="PF13487">
    <property type="entry name" value="HD_5"/>
    <property type="match status" value="1"/>
</dbReference>
<name>A0A6B4JLJ1_CLOBO</name>
<dbReference type="Gene3D" id="1.10.3210.10">
    <property type="entry name" value="Hypothetical protein af1432"/>
    <property type="match status" value="1"/>
</dbReference>
<dbReference type="EMBL" id="SXFB01000002">
    <property type="protein sequence ID" value="NFV25491.1"/>
    <property type="molecule type" value="Genomic_DNA"/>
</dbReference>
<dbReference type="SMART" id="SM00471">
    <property type="entry name" value="HDc"/>
    <property type="match status" value="1"/>
</dbReference>
<evidence type="ECO:0000313" key="2">
    <source>
        <dbReference type="Proteomes" id="UP000486903"/>
    </source>
</evidence>
<dbReference type="PANTHER" id="PTHR43155">
    <property type="entry name" value="CYCLIC DI-GMP PHOSPHODIESTERASE PA4108-RELATED"/>
    <property type="match status" value="1"/>
</dbReference>
<dbReference type="CDD" id="cd00077">
    <property type="entry name" value="HDc"/>
    <property type="match status" value="1"/>
</dbReference>
<dbReference type="InterPro" id="IPR003607">
    <property type="entry name" value="HD/PDEase_dom"/>
</dbReference>
<organism evidence="1 2">
    <name type="scientific">Clostridium botulinum</name>
    <dbReference type="NCBI Taxonomy" id="1491"/>
    <lineage>
        <taxon>Bacteria</taxon>
        <taxon>Bacillati</taxon>
        <taxon>Bacillota</taxon>
        <taxon>Clostridia</taxon>
        <taxon>Eubacteriales</taxon>
        <taxon>Clostridiaceae</taxon>
        <taxon>Clostridium</taxon>
    </lineage>
</organism>
<protein>
    <submittedName>
        <fullName evidence="1">HD-GYP domain-containing protein</fullName>
    </submittedName>
</protein>
<dbReference type="SUPFAM" id="SSF109604">
    <property type="entry name" value="HD-domain/PDEase-like"/>
    <property type="match status" value="1"/>
</dbReference>
<proteinExistence type="predicted"/>